<gene>
    <name evidence="4" type="ORF">VE01_08511</name>
</gene>
<dbReference type="CDD" id="cd23668">
    <property type="entry name" value="GH55_beta13glucanase-like"/>
    <property type="match status" value="1"/>
</dbReference>
<evidence type="ECO:0000313" key="4">
    <source>
        <dbReference type="EMBL" id="OBT93824.1"/>
    </source>
</evidence>
<dbReference type="SUPFAM" id="SSF51126">
    <property type="entry name" value="Pectin lyase-like"/>
    <property type="match status" value="2"/>
</dbReference>
<evidence type="ECO:0000256" key="1">
    <source>
        <dbReference type="SAM" id="MobiDB-lite"/>
    </source>
</evidence>
<reference evidence="4 5" key="1">
    <citation type="submission" date="2016-03" db="EMBL/GenBank/DDBJ databases">
        <title>Comparative genomics of Pseudogymnoascus destructans, the fungus causing white-nose syndrome of bats.</title>
        <authorList>
            <person name="Palmer J.M."/>
            <person name="Drees K.P."/>
            <person name="Foster J.T."/>
            <person name="Lindner D.L."/>
        </authorList>
    </citation>
    <scope>NUCLEOTIDE SEQUENCE [LARGE SCALE GENOMIC DNA]</scope>
    <source>
        <strain evidence="4 5">UAMH 10579</strain>
    </source>
</reference>
<proteinExistence type="predicted"/>
<sequence length="1322" mass="144335">MGSIIQKLLLLTAIATHAYGSSKGLKEITGVKFHQPSAAEMQRAHEAFSSQSFQNKTAYEITAELQQAKALVATAHTSQAAYNKWNMENPSFNNYHHKGTGNTAERRDTKSPPTFSRETLDAIKLVGTVDAQNMLKNGTLPNYNNATFWAHKPDSDTNFRGPKNVKRANDDSWLSQMQHGSQPFGGDSSYVVWRNVMDYGAVGDGVADDTAAINKAMSDGNRCGANCAGSTVKGAVIYFPFGTYRVSSSIVSYYNTQIVGEINSDGNSPVIEAATTFTGNGVISSDVYLADGTTEWYINTANFYRQIRNLDINLRFATMQNIKGIHWQVGQATSIENVRIYMTDKSSSTQVGIFAENGSGGWFSAISMIGGLYGFLGGNQQYSVGDINIVGAKNCIGIIWDWAWSWSRLVLEDCDVGINLTPPGSNSASPVGSVMIVDSAFVKCPVAILTYSFAGSTGEQGTTVLTLNNVHFVGDTNFIVFPDGTGLVQNVSNSVIQFWQIGDLEADGATHDGLFFVNIPRPEVLTVTDAFSSPQQGSFYRRFKPTYQGISASSILNARALAKGDGVTDDTAALQTMLFYCAKNNCILYVPAGSYMISAPILIPNNSVIVGESWSQFVAYGQNFADEFNPQPMITVGQGESGMVEMQNLLFTSQGALPGLVLVQWNIKAATQGSVGLWDCHFRIGGAKGTNLQSAQCPKLTGSIDPNCIAGSIMLLMTQDSNGYFENMWAWVADHDIDNPASDLSNQINVYFGRGMLIQSQGPSWFRGTASEHSVMYQYNAINASNIYMSIIQTESPYYQGAAYTQAPAPFSPLWNGDPLFNTCGSDTITCNVAWAIIIQWSENVFIDGAGLYSWFQSYNQDCVDSNTCQQRLVNIYNVGGLLFNHLVTIGSVEVLTPAISNHWNGIKYAADHLQATVYPWWTAIATYLESSESVDLTVDPYPITEGWVSFGDSYAAGIGAGKPYDKIKNCARGSGGYPPILDNIIQFGHNVETVFQPLSCSGETARQFIDGTATKQLSQWRPSSSDIGTCSFTGNDLGFGNIVSHCIMGYKSRDECQSDITKAKSLLDANSLIGELVNDVMEMIVAKAKQYKPRFVVYWTGYPKFFTSVDGTCDTCWFHEYWYAGEYLTQKLRNQLNQLSVDVNNQIEFAINKYNALLPYPKVVFVSPDKLKLYDGKRFCEKSVSEPLKGSAQNAVAFFYEKGPDNVPAYPFALPKPIEDDAPSDWALSTYNSATCSDSIEASDGNWASEMLCDMAIGISNGSITSQDFLDNEGAGATITANSDGTITITDLDVNYLKMFHPKTEANWHIAQAVTDALIKN</sequence>
<dbReference type="Gene3D" id="2.160.20.10">
    <property type="entry name" value="Single-stranded right-handed beta-helix, Pectin lyase-like"/>
    <property type="match status" value="2"/>
</dbReference>
<dbReference type="SUPFAM" id="SSF52266">
    <property type="entry name" value="SGNH hydrolase"/>
    <property type="match status" value="1"/>
</dbReference>
<protein>
    <recommendedName>
        <fullName evidence="3">Rhamnogalacturonase A/B/Epimerase-like pectate lyase domain-containing protein</fullName>
    </recommendedName>
</protein>
<dbReference type="InterPro" id="IPR024535">
    <property type="entry name" value="RHGA/B-epi-like_pectate_lyase"/>
</dbReference>
<dbReference type="CDD" id="cd01823">
    <property type="entry name" value="SEST_like"/>
    <property type="match status" value="1"/>
</dbReference>
<feature type="domain" description="Rhamnogalacturonase A/B/Epimerase-like pectate lyase" evidence="3">
    <location>
        <begin position="193"/>
        <end position="419"/>
    </location>
</feature>
<dbReference type="InterPro" id="IPR011050">
    <property type="entry name" value="Pectin_lyase_fold/virulence"/>
</dbReference>
<feature type="domain" description="Rhamnogalacturonase A/B/Epimerase-like pectate lyase" evidence="3">
    <location>
        <begin position="562"/>
        <end position="627"/>
    </location>
</feature>
<dbReference type="STRING" id="342668.A0A1B8GDB3"/>
<dbReference type="PANTHER" id="PTHR37981">
    <property type="entry name" value="LIPASE 2"/>
    <property type="match status" value="1"/>
</dbReference>
<organism evidence="4 5">
    <name type="scientific">Pseudogymnoascus verrucosus</name>
    <dbReference type="NCBI Taxonomy" id="342668"/>
    <lineage>
        <taxon>Eukaryota</taxon>
        <taxon>Fungi</taxon>
        <taxon>Dikarya</taxon>
        <taxon>Ascomycota</taxon>
        <taxon>Pezizomycotina</taxon>
        <taxon>Leotiomycetes</taxon>
        <taxon>Thelebolales</taxon>
        <taxon>Thelebolaceae</taxon>
        <taxon>Pseudogymnoascus</taxon>
    </lineage>
</organism>
<dbReference type="GO" id="GO:0006629">
    <property type="term" value="P:lipid metabolic process"/>
    <property type="evidence" value="ECO:0007669"/>
    <property type="project" value="TreeGrafter"/>
</dbReference>
<dbReference type="Pfam" id="PF12708">
    <property type="entry name" value="Pect-lyase_RHGA_epim"/>
    <property type="match status" value="2"/>
</dbReference>
<dbReference type="RefSeq" id="XP_018127557.1">
    <property type="nucleotide sequence ID" value="XM_018277932.2"/>
</dbReference>
<dbReference type="OrthoDB" id="1046782at2759"/>
<dbReference type="InterPro" id="IPR037460">
    <property type="entry name" value="SEST-like"/>
</dbReference>
<dbReference type="PANTHER" id="PTHR37981:SF1">
    <property type="entry name" value="SGNH HYDROLASE-TYPE ESTERASE DOMAIN-CONTAINING PROTEIN"/>
    <property type="match status" value="1"/>
</dbReference>
<dbReference type="GeneID" id="28841897"/>
<evidence type="ECO:0000256" key="2">
    <source>
        <dbReference type="SAM" id="SignalP"/>
    </source>
</evidence>
<dbReference type="InterPro" id="IPR036514">
    <property type="entry name" value="SGNH_hydro_sf"/>
</dbReference>
<feature type="chain" id="PRO_5008608455" description="Rhamnogalacturonase A/B/Epimerase-like pectate lyase domain-containing protein" evidence="2">
    <location>
        <begin position="21"/>
        <end position="1322"/>
    </location>
</feature>
<feature type="region of interest" description="Disordered" evidence="1">
    <location>
        <begin position="93"/>
        <end position="115"/>
    </location>
</feature>
<dbReference type="EMBL" id="KV460249">
    <property type="protein sequence ID" value="OBT93824.1"/>
    <property type="molecule type" value="Genomic_DNA"/>
</dbReference>
<dbReference type="Gene3D" id="3.40.50.1110">
    <property type="entry name" value="SGNH hydrolase"/>
    <property type="match status" value="1"/>
</dbReference>
<feature type="signal peptide" evidence="2">
    <location>
        <begin position="1"/>
        <end position="20"/>
    </location>
</feature>
<keyword evidence="2" id="KW-0732">Signal</keyword>
<dbReference type="GO" id="GO:0016788">
    <property type="term" value="F:hydrolase activity, acting on ester bonds"/>
    <property type="evidence" value="ECO:0007669"/>
    <property type="project" value="InterPro"/>
</dbReference>
<name>A0A1B8GDB3_9PEZI</name>
<evidence type="ECO:0000313" key="5">
    <source>
        <dbReference type="Proteomes" id="UP000091956"/>
    </source>
</evidence>
<evidence type="ECO:0000259" key="3">
    <source>
        <dbReference type="Pfam" id="PF12708"/>
    </source>
</evidence>
<dbReference type="Proteomes" id="UP000091956">
    <property type="component" value="Unassembled WGS sequence"/>
</dbReference>
<reference evidence="5" key="2">
    <citation type="journal article" date="2018" name="Nat. Commun.">
        <title>Extreme sensitivity to ultraviolet light in the fungal pathogen causing white-nose syndrome of bats.</title>
        <authorList>
            <person name="Palmer J.M."/>
            <person name="Drees K.P."/>
            <person name="Foster J.T."/>
            <person name="Lindner D.L."/>
        </authorList>
    </citation>
    <scope>NUCLEOTIDE SEQUENCE [LARGE SCALE GENOMIC DNA]</scope>
    <source>
        <strain evidence="5">UAMH 10579</strain>
    </source>
</reference>
<accession>A0A1B8GDB3</accession>
<keyword evidence="5" id="KW-1185">Reference proteome</keyword>
<dbReference type="InterPro" id="IPR012334">
    <property type="entry name" value="Pectin_lyas_fold"/>
</dbReference>